<keyword evidence="1" id="KW-0472">Membrane</keyword>
<keyword evidence="1" id="KW-1133">Transmembrane helix</keyword>
<feature type="transmembrane region" description="Helical" evidence="1">
    <location>
        <begin position="52"/>
        <end position="73"/>
    </location>
</feature>
<organism evidence="2">
    <name type="scientific">Alsobacter sp. KACC 23698</name>
    <dbReference type="NCBI Taxonomy" id="3149229"/>
    <lineage>
        <taxon>Bacteria</taxon>
        <taxon>Pseudomonadati</taxon>
        <taxon>Pseudomonadota</taxon>
        <taxon>Alphaproteobacteria</taxon>
        <taxon>Hyphomicrobiales</taxon>
        <taxon>Alsobacteraceae</taxon>
        <taxon>Alsobacter</taxon>
    </lineage>
</organism>
<dbReference type="EMBL" id="CP157484">
    <property type="protein sequence ID" value="XBO40217.1"/>
    <property type="molecule type" value="Genomic_DNA"/>
</dbReference>
<evidence type="ECO:0000313" key="2">
    <source>
        <dbReference type="EMBL" id="XBO40217.1"/>
    </source>
</evidence>
<sequence>MIARINVRRSGDVRDVSACVLAGYAWLAVAAAILTAALFVDRPGRYDAPIHATMLGFVGSKVFGHALIVSPAMLRVRVRHAPVMYGPLTVLHLSVALRVGGGLASFEAARIASGVLTLVAFAGLAACVIVAGQVPARARPAGTGGEIHASKS</sequence>
<feature type="transmembrane region" description="Helical" evidence="1">
    <location>
        <begin position="111"/>
        <end position="131"/>
    </location>
</feature>
<accession>A0AAU7JIG6</accession>
<name>A0AAU7JIG6_9HYPH</name>
<reference evidence="2" key="1">
    <citation type="submission" date="2024-05" db="EMBL/GenBank/DDBJ databases">
        <authorList>
            <person name="Kim S."/>
            <person name="Heo J."/>
            <person name="Choi H."/>
            <person name="Choi Y."/>
            <person name="Kwon S.-W."/>
            <person name="Kim Y."/>
        </authorList>
    </citation>
    <scope>NUCLEOTIDE SEQUENCE</scope>
    <source>
        <strain evidence="2">KACC 23698</strain>
    </source>
</reference>
<feature type="transmembrane region" description="Helical" evidence="1">
    <location>
        <begin position="85"/>
        <end position="105"/>
    </location>
</feature>
<dbReference type="AlphaFoldDB" id="A0AAU7JIG6"/>
<evidence type="ECO:0000256" key="1">
    <source>
        <dbReference type="SAM" id="Phobius"/>
    </source>
</evidence>
<keyword evidence="1" id="KW-0812">Transmembrane</keyword>
<protein>
    <submittedName>
        <fullName evidence="2">Uncharacterized protein</fullName>
    </submittedName>
</protein>
<dbReference type="RefSeq" id="WP_406857072.1">
    <property type="nucleotide sequence ID" value="NZ_CP157484.1"/>
</dbReference>
<gene>
    <name evidence="2" type="ORF">ABEG18_05405</name>
</gene>
<feature type="transmembrane region" description="Helical" evidence="1">
    <location>
        <begin position="21"/>
        <end position="40"/>
    </location>
</feature>
<proteinExistence type="predicted"/>